<dbReference type="PANTHER" id="PTHR11070:SF55">
    <property type="entry name" value="DNA 3'-5' HELICASE"/>
    <property type="match status" value="1"/>
</dbReference>
<evidence type="ECO:0000256" key="7">
    <source>
        <dbReference type="ARBA" id="ARBA00034617"/>
    </source>
</evidence>
<dbReference type="Gene3D" id="1.10.486.10">
    <property type="entry name" value="PCRA, domain 4"/>
    <property type="match status" value="1"/>
</dbReference>
<comment type="similarity">
    <text evidence="1">Belongs to the helicase family. UvrD subfamily.</text>
</comment>
<keyword evidence="2 10" id="KW-0547">Nucleotide-binding</keyword>
<evidence type="ECO:0000259" key="13">
    <source>
        <dbReference type="PROSITE" id="PS51217"/>
    </source>
</evidence>
<dbReference type="OrthoDB" id="9806690at2"/>
<dbReference type="InterPro" id="IPR038726">
    <property type="entry name" value="PDDEXK_AddAB-type"/>
</dbReference>
<dbReference type="GO" id="GO:0005829">
    <property type="term" value="C:cytosol"/>
    <property type="evidence" value="ECO:0007669"/>
    <property type="project" value="TreeGrafter"/>
</dbReference>
<dbReference type="GO" id="GO:0016787">
    <property type="term" value="F:hydrolase activity"/>
    <property type="evidence" value="ECO:0007669"/>
    <property type="project" value="UniProtKB-UniRule"/>
</dbReference>
<accession>A0A432MDA2</accession>
<keyword evidence="15" id="KW-1185">Reference proteome</keyword>
<keyword evidence="6" id="KW-0413">Isomerase</keyword>
<feature type="domain" description="UvrD-like helicase ATP-binding" evidence="12">
    <location>
        <begin position="195"/>
        <end position="493"/>
    </location>
</feature>
<name>A0A432MDA2_9BACT</name>
<evidence type="ECO:0000256" key="4">
    <source>
        <dbReference type="ARBA" id="ARBA00022806"/>
    </source>
</evidence>
<evidence type="ECO:0000256" key="6">
    <source>
        <dbReference type="ARBA" id="ARBA00023235"/>
    </source>
</evidence>
<dbReference type="AlphaFoldDB" id="A0A432MDA2"/>
<comment type="caution">
    <text evidence="14">The sequence shown here is derived from an EMBL/GenBank/DDBJ whole genome shotgun (WGS) entry which is preliminary data.</text>
</comment>
<dbReference type="GO" id="GO:0043138">
    <property type="term" value="F:3'-5' DNA helicase activity"/>
    <property type="evidence" value="ECO:0007669"/>
    <property type="project" value="UniProtKB-EC"/>
</dbReference>
<evidence type="ECO:0000256" key="9">
    <source>
        <dbReference type="ARBA" id="ARBA00048988"/>
    </source>
</evidence>
<evidence type="ECO:0000256" key="11">
    <source>
        <dbReference type="SAM" id="MobiDB-lite"/>
    </source>
</evidence>
<dbReference type="Pfam" id="PF13361">
    <property type="entry name" value="UvrD_C"/>
    <property type="match status" value="2"/>
</dbReference>
<dbReference type="Proteomes" id="UP000280296">
    <property type="component" value="Unassembled WGS sequence"/>
</dbReference>
<keyword evidence="5 10" id="KW-0067">ATP-binding</keyword>
<dbReference type="RefSeq" id="WP_126728057.1">
    <property type="nucleotide sequence ID" value="NZ_RYZH01000081.1"/>
</dbReference>
<evidence type="ECO:0000256" key="5">
    <source>
        <dbReference type="ARBA" id="ARBA00022840"/>
    </source>
</evidence>
<evidence type="ECO:0000313" key="14">
    <source>
        <dbReference type="EMBL" id="RUL81894.1"/>
    </source>
</evidence>
<comment type="catalytic activity">
    <reaction evidence="9">
        <text>ATP + H2O = ADP + phosphate + H(+)</text>
        <dbReference type="Rhea" id="RHEA:13065"/>
        <dbReference type="ChEBI" id="CHEBI:15377"/>
        <dbReference type="ChEBI" id="CHEBI:15378"/>
        <dbReference type="ChEBI" id="CHEBI:30616"/>
        <dbReference type="ChEBI" id="CHEBI:43474"/>
        <dbReference type="ChEBI" id="CHEBI:456216"/>
        <dbReference type="EC" id="5.6.2.4"/>
    </reaction>
</comment>
<evidence type="ECO:0000259" key="12">
    <source>
        <dbReference type="PROSITE" id="PS51198"/>
    </source>
</evidence>
<protein>
    <recommendedName>
        <fullName evidence="8">DNA 3'-5' helicase</fullName>
        <ecNumber evidence="8">5.6.2.4</ecNumber>
    </recommendedName>
</protein>
<dbReference type="Pfam" id="PF06114">
    <property type="entry name" value="Peptidase_M78"/>
    <property type="match status" value="1"/>
</dbReference>
<dbReference type="Gene3D" id="1.10.10.160">
    <property type="match status" value="1"/>
</dbReference>
<keyword evidence="3 10" id="KW-0378">Hydrolase</keyword>
<dbReference type="PROSITE" id="PS51198">
    <property type="entry name" value="UVRD_HELICASE_ATP_BIND"/>
    <property type="match status" value="1"/>
</dbReference>
<keyword evidence="4 10" id="KW-0347">Helicase</keyword>
<dbReference type="Gene3D" id="3.40.50.300">
    <property type="entry name" value="P-loop containing nucleotide triphosphate hydrolases"/>
    <property type="match status" value="2"/>
</dbReference>
<evidence type="ECO:0000313" key="15">
    <source>
        <dbReference type="Proteomes" id="UP000280296"/>
    </source>
</evidence>
<dbReference type="PROSITE" id="PS51217">
    <property type="entry name" value="UVRD_HELICASE_CTER"/>
    <property type="match status" value="1"/>
</dbReference>
<dbReference type="SUPFAM" id="SSF52540">
    <property type="entry name" value="P-loop containing nucleoside triphosphate hydrolases"/>
    <property type="match status" value="1"/>
</dbReference>
<dbReference type="Gene3D" id="1.10.10.2910">
    <property type="match status" value="1"/>
</dbReference>
<reference evidence="14 15" key="2">
    <citation type="submission" date="2019-01" db="EMBL/GenBank/DDBJ databases">
        <title>Tautonia sociabilis, a novel thermotolerant planctomycete of Isosphaeraceae family, isolated from a 4000 m deep subterranean habitat.</title>
        <authorList>
            <person name="Kovaleva O.L."/>
            <person name="Elcheninov A.G."/>
            <person name="Van Heerden E."/>
            <person name="Toshchakov S.V."/>
            <person name="Novikov A."/>
            <person name="Bonch-Osmolovskaya E.A."/>
            <person name="Kublanov I.V."/>
        </authorList>
    </citation>
    <scope>NUCLEOTIDE SEQUENCE [LARGE SCALE GENOMIC DNA]</scope>
    <source>
        <strain evidence="14 15">GM2012</strain>
    </source>
</reference>
<feature type="domain" description="UvrD-like helicase C-terminal" evidence="13">
    <location>
        <begin position="497"/>
        <end position="776"/>
    </location>
</feature>
<dbReference type="CDD" id="cd17932">
    <property type="entry name" value="DEXQc_UvrD"/>
    <property type="match status" value="1"/>
</dbReference>
<sequence length="1125" mass="124230">MSAWSEVRRLARLRHAELAPSTDDLVPATVLLDAAEALTGVRRCPRPPGDALLDGAEASYDRERLRIYYSREIEPALANFYVAHEFGHHWLDGAGASCGSLDLDVATPAEPETSLVGDADPYNPKERTEAQANLFARELLLPRDKLRRRCSDGTHDAAMIASELKVPVDLVMHQMADALLLPADVPEEDVDLEERPPDESQREAIRAPRGPRQVRAGPGSGKTRTLVGRVVHLLASGEEPSSILALTYSNASAQDLAARIRAAIGPVATAVWSGTFHAYGRELLRKYGEAIGLPLEPTLLDRTDSLMLLEELLPELQLDHYLDLRDPVLKLRAIFGAICRAKDELASPEDYMRHAAAARAGAGDPKELEAADRAIEVARVYAVYEQALRSRGLVDFGDLVARSVELLRAHPSIREELRAAKRHILVDEYQDMNRASGLLLKELVEPGGGPWVVGDVRQAIYRFRGASPLNMSRFGAEFPGACTTDLSVSYRSGGKIVRTFEAFGRKMSTARLSSQGPLAAQRGEEAGEVIYEIASTREAEAFGIANAILARVAAGDRFGNHAILGRTHTILARVAAHLERSGVPCLYFGDFFERPEIRDLLALISLASEPRGVGLLRVAQMPQYAIPPDDIVAVFAWRRAQHVVMLAALRRYAEIDGISDIGRAGLGRIADDLDGVDWPMTPHRFLMHYLFRRGTHLALLLEEASVAGQQRRLAVYQLLQFAFSFKPPPGTDPKRSFLEHVRRLEILDEEKQLRQVPAGAAGIDAVRLMTIHASKGLEFPNVYIPSLTARHFPSPGRPEECPLPAGLIDPDSLMSRDAEEESLFFVALSRACDTLYLSRALTNGGASTKNPSRYMAHIAAHLTKALDGPVAWVEEGAAEPAWPTLVARPIDGEWSYRAIETYLECPRRYYYEFALELSGGEESSPYLKFQSALHATLSWMRETTTAEERCDGLGDRFREDWARFGPQGDAFERLYRQAAERMLKNALDVMGGAGLATERRATLPSSGAVIRCRADHIEASAREIVIRRLKASRLAKKEKAKPRYALWLLAVQCDHPGCNISFEHVSLVNRERQIVAAKPQSLQEQLSAIEAAIEAISAGRFDPRPTSFCPTCPYYFVCPTHGRVH</sequence>
<evidence type="ECO:0000256" key="2">
    <source>
        <dbReference type="ARBA" id="ARBA00022741"/>
    </source>
</evidence>
<feature type="binding site" evidence="10">
    <location>
        <begin position="216"/>
        <end position="223"/>
    </location>
    <ligand>
        <name>ATP</name>
        <dbReference type="ChEBI" id="CHEBI:30616"/>
    </ligand>
</feature>
<dbReference type="EC" id="5.6.2.4" evidence="8"/>
<dbReference type="GO" id="GO:0003677">
    <property type="term" value="F:DNA binding"/>
    <property type="evidence" value="ECO:0007669"/>
    <property type="project" value="InterPro"/>
</dbReference>
<dbReference type="PANTHER" id="PTHR11070">
    <property type="entry name" value="UVRD / RECB / PCRA DNA HELICASE FAMILY MEMBER"/>
    <property type="match status" value="1"/>
</dbReference>
<evidence type="ECO:0000256" key="8">
    <source>
        <dbReference type="ARBA" id="ARBA00034808"/>
    </source>
</evidence>
<dbReference type="GO" id="GO:0000725">
    <property type="term" value="P:recombinational repair"/>
    <property type="evidence" value="ECO:0007669"/>
    <property type="project" value="TreeGrafter"/>
</dbReference>
<evidence type="ECO:0000256" key="3">
    <source>
        <dbReference type="ARBA" id="ARBA00022801"/>
    </source>
</evidence>
<dbReference type="Pfam" id="PF12705">
    <property type="entry name" value="PDDEXK_1"/>
    <property type="match status" value="1"/>
</dbReference>
<dbReference type="GO" id="GO:0005524">
    <property type="term" value="F:ATP binding"/>
    <property type="evidence" value="ECO:0007669"/>
    <property type="project" value="UniProtKB-UniRule"/>
</dbReference>
<dbReference type="InterPro" id="IPR010359">
    <property type="entry name" value="IrrE_HExxH"/>
</dbReference>
<evidence type="ECO:0000256" key="1">
    <source>
        <dbReference type="ARBA" id="ARBA00009922"/>
    </source>
</evidence>
<feature type="region of interest" description="Disordered" evidence="11">
    <location>
        <begin position="189"/>
        <end position="221"/>
    </location>
</feature>
<gene>
    <name evidence="14" type="ORF">TsocGM_24300</name>
</gene>
<dbReference type="InterPro" id="IPR014016">
    <property type="entry name" value="UvrD-like_ATP-bd"/>
</dbReference>
<evidence type="ECO:0000256" key="10">
    <source>
        <dbReference type="PROSITE-ProRule" id="PRU00560"/>
    </source>
</evidence>
<dbReference type="EMBL" id="RYZH01000081">
    <property type="protein sequence ID" value="RUL81894.1"/>
    <property type="molecule type" value="Genomic_DNA"/>
</dbReference>
<proteinExistence type="inferred from homology"/>
<reference evidence="14 15" key="1">
    <citation type="submission" date="2018-12" db="EMBL/GenBank/DDBJ databases">
        <authorList>
            <person name="Toschakov S.V."/>
        </authorList>
    </citation>
    <scope>NUCLEOTIDE SEQUENCE [LARGE SCALE GENOMIC DNA]</scope>
    <source>
        <strain evidence="14 15">GM2012</strain>
    </source>
</reference>
<feature type="compositionally biased region" description="Basic and acidic residues" evidence="11">
    <location>
        <begin position="193"/>
        <end position="206"/>
    </location>
</feature>
<dbReference type="InterPro" id="IPR013986">
    <property type="entry name" value="DExx_box_DNA_helicase_dom_sf"/>
</dbReference>
<dbReference type="Pfam" id="PF00580">
    <property type="entry name" value="UvrD-helicase"/>
    <property type="match status" value="1"/>
</dbReference>
<dbReference type="GO" id="GO:0033202">
    <property type="term" value="C:DNA helicase complex"/>
    <property type="evidence" value="ECO:0007669"/>
    <property type="project" value="TreeGrafter"/>
</dbReference>
<organism evidence="14 15">
    <name type="scientific">Tautonia sociabilis</name>
    <dbReference type="NCBI Taxonomy" id="2080755"/>
    <lineage>
        <taxon>Bacteria</taxon>
        <taxon>Pseudomonadati</taxon>
        <taxon>Planctomycetota</taxon>
        <taxon>Planctomycetia</taxon>
        <taxon>Isosphaerales</taxon>
        <taxon>Isosphaeraceae</taxon>
        <taxon>Tautonia</taxon>
    </lineage>
</organism>
<dbReference type="InterPro" id="IPR000212">
    <property type="entry name" value="DNA_helicase_UvrD/REP"/>
</dbReference>
<dbReference type="InterPro" id="IPR014017">
    <property type="entry name" value="DNA_helicase_UvrD-like_C"/>
</dbReference>
<dbReference type="InterPro" id="IPR027417">
    <property type="entry name" value="P-loop_NTPase"/>
</dbReference>
<comment type="catalytic activity">
    <reaction evidence="7">
        <text>Couples ATP hydrolysis with the unwinding of duplex DNA by translocating in the 3'-5' direction.</text>
        <dbReference type="EC" id="5.6.2.4"/>
    </reaction>
</comment>